<dbReference type="PROSITE" id="PS00356">
    <property type="entry name" value="HTH_LACI_1"/>
    <property type="match status" value="1"/>
</dbReference>
<dbReference type="CDD" id="cd06288">
    <property type="entry name" value="PBP1_sucrose_transcription_regulator"/>
    <property type="match status" value="1"/>
</dbReference>
<dbReference type="RefSeq" id="WP_204910363.1">
    <property type="nucleotide sequence ID" value="NZ_BAAAYR010000002.1"/>
</dbReference>
<dbReference type="InterPro" id="IPR010982">
    <property type="entry name" value="Lambda_DNA-bd_dom_sf"/>
</dbReference>
<sequence>MASSRNEAAVTVRDVAQLAGVSPGTVSKALNGQGQLREETRLRVQEAAEKLRFRPNQVARSLSEGRTYTVGMLTSDSFGRFTLPLMEGIEDSLGAGKVSTLLCDGRGDPLRERHYLDELLNRRVDGIVVTGRRPDARRSVGQLPIPVVYVLGRSDDPDDLTVTNDDEQGARLAVEHLVAVGRTRLAYVSGPVHHLSTTLRLQGFEAAVAAAPGVEVVDVMAGHWSEAWGRTAAGMLLRRPQGDRVDGVFCGSDQIARGLTDGLREAGVGVPDDVSVVGFDNWDVMAEAARPPLTTIDPNLVRLGQLSASRLLGAIDGGELGSGVVAQPCELVLRGSSVPST</sequence>
<dbReference type="PANTHER" id="PTHR30146:SF109">
    <property type="entry name" value="HTH-TYPE TRANSCRIPTIONAL REGULATOR GALS"/>
    <property type="match status" value="1"/>
</dbReference>
<dbReference type="Proteomes" id="UP001500767">
    <property type="component" value="Unassembled WGS sequence"/>
</dbReference>
<dbReference type="SUPFAM" id="SSF53822">
    <property type="entry name" value="Periplasmic binding protein-like I"/>
    <property type="match status" value="1"/>
</dbReference>
<evidence type="ECO:0000259" key="4">
    <source>
        <dbReference type="PROSITE" id="PS50932"/>
    </source>
</evidence>
<dbReference type="InterPro" id="IPR000843">
    <property type="entry name" value="HTH_LacI"/>
</dbReference>
<dbReference type="SUPFAM" id="SSF47413">
    <property type="entry name" value="lambda repressor-like DNA-binding domains"/>
    <property type="match status" value="1"/>
</dbReference>
<organism evidence="5 6">
    <name type="scientific">Microlunatus spumicola</name>
    <dbReference type="NCBI Taxonomy" id="81499"/>
    <lineage>
        <taxon>Bacteria</taxon>
        <taxon>Bacillati</taxon>
        <taxon>Actinomycetota</taxon>
        <taxon>Actinomycetes</taxon>
        <taxon>Propionibacteriales</taxon>
        <taxon>Propionibacteriaceae</taxon>
        <taxon>Microlunatus</taxon>
    </lineage>
</organism>
<feature type="domain" description="HTH lacI-type" evidence="4">
    <location>
        <begin position="10"/>
        <end position="64"/>
    </location>
</feature>
<dbReference type="InterPro" id="IPR046335">
    <property type="entry name" value="LacI/GalR-like_sensor"/>
</dbReference>
<dbReference type="SMART" id="SM00354">
    <property type="entry name" value="HTH_LACI"/>
    <property type="match status" value="1"/>
</dbReference>
<dbReference type="PROSITE" id="PS50932">
    <property type="entry name" value="HTH_LACI_2"/>
    <property type="match status" value="1"/>
</dbReference>
<dbReference type="CDD" id="cd01392">
    <property type="entry name" value="HTH_LacI"/>
    <property type="match status" value="1"/>
</dbReference>
<evidence type="ECO:0000313" key="5">
    <source>
        <dbReference type="EMBL" id="GAA3567974.1"/>
    </source>
</evidence>
<comment type="caution">
    <text evidence="5">The sequence shown here is derived from an EMBL/GenBank/DDBJ whole genome shotgun (WGS) entry which is preliminary data.</text>
</comment>
<gene>
    <name evidence="5" type="ORF">GCM10022197_25190</name>
</gene>
<dbReference type="EMBL" id="BAAAYR010000002">
    <property type="protein sequence ID" value="GAA3567974.1"/>
    <property type="molecule type" value="Genomic_DNA"/>
</dbReference>
<dbReference type="InterPro" id="IPR028082">
    <property type="entry name" value="Peripla_BP_I"/>
</dbReference>
<keyword evidence="1" id="KW-0805">Transcription regulation</keyword>
<dbReference type="PANTHER" id="PTHR30146">
    <property type="entry name" value="LACI-RELATED TRANSCRIPTIONAL REPRESSOR"/>
    <property type="match status" value="1"/>
</dbReference>
<proteinExistence type="predicted"/>
<keyword evidence="6" id="KW-1185">Reference proteome</keyword>
<dbReference type="Pfam" id="PF00356">
    <property type="entry name" value="LacI"/>
    <property type="match status" value="1"/>
</dbReference>
<evidence type="ECO:0000256" key="1">
    <source>
        <dbReference type="ARBA" id="ARBA00023015"/>
    </source>
</evidence>
<reference evidence="6" key="1">
    <citation type="journal article" date="2019" name="Int. J. Syst. Evol. Microbiol.">
        <title>The Global Catalogue of Microorganisms (GCM) 10K type strain sequencing project: providing services to taxonomists for standard genome sequencing and annotation.</title>
        <authorList>
            <consortium name="The Broad Institute Genomics Platform"/>
            <consortium name="The Broad Institute Genome Sequencing Center for Infectious Disease"/>
            <person name="Wu L."/>
            <person name="Ma J."/>
        </authorList>
    </citation>
    <scope>NUCLEOTIDE SEQUENCE [LARGE SCALE GENOMIC DNA]</scope>
    <source>
        <strain evidence="6">JCM 16540</strain>
    </source>
</reference>
<name>A0ABP6XK08_9ACTN</name>
<dbReference type="Gene3D" id="1.10.260.40">
    <property type="entry name" value="lambda repressor-like DNA-binding domains"/>
    <property type="match status" value="1"/>
</dbReference>
<dbReference type="Gene3D" id="3.40.50.2300">
    <property type="match status" value="2"/>
</dbReference>
<protein>
    <submittedName>
        <fullName evidence="5">LacI family DNA-binding transcriptional regulator</fullName>
    </submittedName>
</protein>
<evidence type="ECO:0000313" key="6">
    <source>
        <dbReference type="Proteomes" id="UP001500767"/>
    </source>
</evidence>
<dbReference type="Pfam" id="PF13377">
    <property type="entry name" value="Peripla_BP_3"/>
    <property type="match status" value="1"/>
</dbReference>
<keyword evidence="3" id="KW-0804">Transcription</keyword>
<evidence type="ECO:0000256" key="3">
    <source>
        <dbReference type="ARBA" id="ARBA00023163"/>
    </source>
</evidence>
<evidence type="ECO:0000256" key="2">
    <source>
        <dbReference type="ARBA" id="ARBA00023125"/>
    </source>
</evidence>
<accession>A0ABP6XK08</accession>
<dbReference type="GO" id="GO:0003677">
    <property type="term" value="F:DNA binding"/>
    <property type="evidence" value="ECO:0007669"/>
    <property type="project" value="UniProtKB-KW"/>
</dbReference>
<keyword evidence="2 5" id="KW-0238">DNA-binding</keyword>